<dbReference type="CDD" id="cd05253">
    <property type="entry name" value="UDP_GE_SDE_e"/>
    <property type="match status" value="1"/>
</dbReference>
<dbReference type="EMBL" id="CP049056">
    <property type="protein sequence ID" value="QIE57058.1"/>
    <property type="molecule type" value="Genomic_DNA"/>
</dbReference>
<evidence type="ECO:0000313" key="3">
    <source>
        <dbReference type="EMBL" id="QIE57058.1"/>
    </source>
</evidence>
<dbReference type="PRINTS" id="PR01713">
    <property type="entry name" value="NUCEPIMERASE"/>
</dbReference>
<organism evidence="3 4">
    <name type="scientific">Pikeienuella piscinae</name>
    <dbReference type="NCBI Taxonomy" id="2748098"/>
    <lineage>
        <taxon>Bacteria</taxon>
        <taxon>Pseudomonadati</taxon>
        <taxon>Pseudomonadota</taxon>
        <taxon>Alphaproteobacteria</taxon>
        <taxon>Rhodobacterales</taxon>
        <taxon>Paracoccaceae</taxon>
        <taxon>Pikeienuella</taxon>
    </lineage>
</organism>
<keyword evidence="1" id="KW-0520">NAD</keyword>
<keyword evidence="4" id="KW-1185">Reference proteome</keyword>
<name>A0A7L5C1P4_9RHOB</name>
<reference evidence="3 4" key="1">
    <citation type="submission" date="2020-02" db="EMBL/GenBank/DDBJ databases">
        <title>complete genome sequence of Rhodobacteraceae bacterium.</title>
        <authorList>
            <person name="Park J."/>
            <person name="Kim Y.-S."/>
            <person name="Kim K.-H."/>
        </authorList>
    </citation>
    <scope>NUCLEOTIDE SEQUENCE [LARGE SCALE GENOMIC DNA]</scope>
    <source>
        <strain evidence="3 4">RR4-56</strain>
    </source>
</reference>
<evidence type="ECO:0000313" key="4">
    <source>
        <dbReference type="Proteomes" id="UP000503336"/>
    </source>
</evidence>
<dbReference type="Proteomes" id="UP000503336">
    <property type="component" value="Chromosome"/>
</dbReference>
<evidence type="ECO:0000256" key="1">
    <source>
        <dbReference type="ARBA" id="ARBA00023027"/>
    </source>
</evidence>
<dbReference type="Gene3D" id="3.40.50.720">
    <property type="entry name" value="NAD(P)-binding Rossmann-like Domain"/>
    <property type="match status" value="1"/>
</dbReference>
<dbReference type="InterPro" id="IPR001509">
    <property type="entry name" value="Epimerase_deHydtase"/>
</dbReference>
<dbReference type="KEGG" id="hdh:G5B40_17395"/>
<feature type="domain" description="NAD-dependent epimerase/dehydratase" evidence="2">
    <location>
        <begin position="20"/>
        <end position="255"/>
    </location>
</feature>
<dbReference type="RefSeq" id="WP_165101288.1">
    <property type="nucleotide sequence ID" value="NZ_CP049056.1"/>
</dbReference>
<dbReference type="InterPro" id="IPR036291">
    <property type="entry name" value="NAD(P)-bd_dom_sf"/>
</dbReference>
<gene>
    <name evidence="3" type="ORF">G5B40_17395</name>
</gene>
<dbReference type="AlphaFoldDB" id="A0A7L5C1P4"/>
<dbReference type="PANTHER" id="PTHR43574">
    <property type="entry name" value="EPIMERASE-RELATED"/>
    <property type="match status" value="1"/>
</dbReference>
<dbReference type="SUPFAM" id="SSF51735">
    <property type="entry name" value="NAD(P)-binding Rossmann-fold domains"/>
    <property type="match status" value="1"/>
</dbReference>
<accession>A0A7L5C1P4</accession>
<evidence type="ECO:0000259" key="2">
    <source>
        <dbReference type="Pfam" id="PF01370"/>
    </source>
</evidence>
<sequence length="359" mass="39612">MTEAGGPAGWAARLSGGPPILVTGAAGFIGFHVATRLLDNGVPVVGLDDLNDYYDPALKRARLDRLDRHEAFRFVEAGLEDERTVRRLFAETRPETVCHLAAQAGVRHSIENPGAYARSNLTGFLNVLEGCRAVGAKHLAFASSSSVYGGNTRLPFSVANGADHPVSLYAATKKANEAMAHSYAHLYGLPTTGLRFFTVYGPWGRPDMAYFIFADAIRAGRPIRLFNNGEMERDFTYIDDIVEGVVRILARPARPDPGFDSASPDPARSWAPWRLYNIGNRRSERLTDFVDILEREIGRKAIREFAPMQPGDVAATCADIRELEAEVGFRPDTRLEDGLARFVRWHRDWTANRANLGAP</sequence>
<proteinExistence type="predicted"/>
<protein>
    <submittedName>
        <fullName evidence="3">NAD-dependent epimerase</fullName>
    </submittedName>
</protein>
<dbReference type="Pfam" id="PF01370">
    <property type="entry name" value="Epimerase"/>
    <property type="match status" value="1"/>
</dbReference>